<dbReference type="InterPro" id="IPR027417">
    <property type="entry name" value="P-loop_NTPase"/>
</dbReference>
<dbReference type="Gene3D" id="1.10.287.1490">
    <property type="match status" value="1"/>
</dbReference>
<protein>
    <submittedName>
        <fullName evidence="4">AAA family ATPase</fullName>
    </submittedName>
</protein>
<dbReference type="Proteomes" id="UP001501729">
    <property type="component" value="Unassembled WGS sequence"/>
</dbReference>
<dbReference type="AlphaFoldDB" id="A0AAV3UKB1"/>
<dbReference type="NCBIfam" id="NF045487">
    <property type="entry name" value="ASRP"/>
    <property type="match status" value="1"/>
</dbReference>
<name>A0AAV3UKB1_9EURY</name>
<gene>
    <name evidence="4" type="ORF">GCM10025751_32150</name>
</gene>
<evidence type="ECO:0000256" key="1">
    <source>
        <dbReference type="SAM" id="Coils"/>
    </source>
</evidence>
<feature type="region of interest" description="Disordered" evidence="2">
    <location>
        <begin position="184"/>
        <end position="213"/>
    </location>
</feature>
<feature type="coiled-coil region" evidence="1">
    <location>
        <begin position="341"/>
        <end position="515"/>
    </location>
</feature>
<feature type="compositionally biased region" description="Basic and acidic residues" evidence="2">
    <location>
        <begin position="203"/>
        <end position="213"/>
    </location>
</feature>
<feature type="domain" description="Rad50/SbcC-type AAA" evidence="3">
    <location>
        <begin position="13"/>
        <end position="221"/>
    </location>
</feature>
<dbReference type="InterPro" id="IPR038729">
    <property type="entry name" value="Rad50/SbcC_AAA"/>
</dbReference>
<evidence type="ECO:0000259" key="3">
    <source>
        <dbReference type="Pfam" id="PF13476"/>
    </source>
</evidence>
<evidence type="ECO:0000313" key="5">
    <source>
        <dbReference type="Proteomes" id="UP001501729"/>
    </source>
</evidence>
<dbReference type="Pfam" id="PF13476">
    <property type="entry name" value="AAA_23"/>
    <property type="match status" value="1"/>
</dbReference>
<organism evidence="4 5">
    <name type="scientific">Haladaptatus pallidirubidus</name>
    <dbReference type="NCBI Taxonomy" id="1008152"/>
    <lineage>
        <taxon>Archaea</taxon>
        <taxon>Methanobacteriati</taxon>
        <taxon>Methanobacteriota</taxon>
        <taxon>Stenosarchaea group</taxon>
        <taxon>Halobacteria</taxon>
        <taxon>Halobacteriales</taxon>
        <taxon>Haladaptataceae</taxon>
        <taxon>Haladaptatus</taxon>
    </lineage>
</organism>
<keyword evidence="5" id="KW-1185">Reference proteome</keyword>
<feature type="compositionally biased region" description="Basic and acidic residues" evidence="2">
    <location>
        <begin position="184"/>
        <end position="193"/>
    </location>
</feature>
<keyword evidence="1" id="KW-0175">Coiled coil</keyword>
<dbReference type="GO" id="GO:0016887">
    <property type="term" value="F:ATP hydrolysis activity"/>
    <property type="evidence" value="ECO:0007669"/>
    <property type="project" value="InterPro"/>
</dbReference>
<dbReference type="Gene3D" id="3.40.50.300">
    <property type="entry name" value="P-loop containing nucleotide triphosphate hydrolases"/>
    <property type="match status" value="1"/>
</dbReference>
<dbReference type="RefSeq" id="WP_227778431.1">
    <property type="nucleotide sequence ID" value="NZ_BAABKX010000013.1"/>
</dbReference>
<dbReference type="PANTHER" id="PTHR43941">
    <property type="entry name" value="STRUCTURAL MAINTENANCE OF CHROMOSOMES PROTEIN 2"/>
    <property type="match status" value="1"/>
</dbReference>
<dbReference type="GO" id="GO:0006302">
    <property type="term" value="P:double-strand break repair"/>
    <property type="evidence" value="ECO:0007669"/>
    <property type="project" value="InterPro"/>
</dbReference>
<accession>A0AAV3UKB1</accession>
<evidence type="ECO:0000256" key="2">
    <source>
        <dbReference type="SAM" id="MobiDB-lite"/>
    </source>
</evidence>
<comment type="caution">
    <text evidence="4">The sequence shown here is derived from an EMBL/GenBank/DDBJ whole genome shotgun (WGS) entry which is preliminary data.</text>
</comment>
<dbReference type="GeneID" id="68616736"/>
<proteinExistence type="predicted"/>
<dbReference type="EMBL" id="BAABKX010000013">
    <property type="protein sequence ID" value="GAA5054080.1"/>
    <property type="molecule type" value="Genomic_DNA"/>
</dbReference>
<sequence length="652" mass="74560">MESTQRNRTPVELSATNIGGIDQTSVTFSPGVTVLTGRNATNRTSFLQAIMAALGSERASLKGDATEGSVELSIGDETYTRTLTRQNGTVATSGDPYLDDPELADLFAFLLESNEARRAVARGDDLRDLIMRPVDTEAIQADIKQLTTEKRQIDSELEELKSLKQKLPNLEEKRTRLESEIEEKRAALETKETELEEADSDVSETRKEKNELEEKLDELRETRSTLEDVRFKISTEEDSIEALQDELEDLENEQAELPDVSTDPTTDFEQELQALRERKQQLDSTVNELQTIVQFNEEMLEGTSPNIRTALQSTTESDSDGSLTDQLVADTETVVCWTCGTEVEKQKIESTLDQLRSLRQEKLDERSELNAEMRELEEEKSELKAKQQERQRIEQRLQQLETELDDRTAKLDDLRDERAAITDDIDTLEQDVEELEQEDYSEVLDLHREANQLEFELERLETDLDDVEAEISDIEDQLAEQEQLENKRAEIQDELADLRTRIDQIEANAVEQFNEHMASMLELLDYANLDRIWIERTEQEVREGRRKVTKSMFNLHVIRTTDSASTYEDTIDHLSESEREVTGLVFALAGYLVHDVYDRVPFILLDSLEAIDSDRIATLVEYFSDYAGYLVAALLPEDAAALDDEYERVTEI</sequence>
<reference evidence="4 5" key="1">
    <citation type="journal article" date="2019" name="Int. J. Syst. Evol. Microbiol.">
        <title>The Global Catalogue of Microorganisms (GCM) 10K type strain sequencing project: providing services to taxonomists for standard genome sequencing and annotation.</title>
        <authorList>
            <consortium name="The Broad Institute Genomics Platform"/>
            <consortium name="The Broad Institute Genome Sequencing Center for Infectious Disease"/>
            <person name="Wu L."/>
            <person name="Ma J."/>
        </authorList>
    </citation>
    <scope>NUCLEOTIDE SEQUENCE [LARGE SCALE GENOMIC DNA]</scope>
    <source>
        <strain evidence="4 5">JCM 17504</strain>
    </source>
</reference>
<dbReference type="SUPFAM" id="SSF46579">
    <property type="entry name" value="Prefoldin"/>
    <property type="match status" value="1"/>
</dbReference>
<dbReference type="PANTHER" id="PTHR43941:SF1">
    <property type="entry name" value="STRUCTURAL MAINTENANCE OF CHROMOSOMES PROTEIN 2"/>
    <property type="match status" value="1"/>
</dbReference>
<evidence type="ECO:0000313" key="4">
    <source>
        <dbReference type="EMBL" id="GAA5054080.1"/>
    </source>
</evidence>